<gene>
    <name evidence="6" type="ORF">GCM10011492_01800</name>
</gene>
<dbReference type="Pfam" id="PF01243">
    <property type="entry name" value="PNPOx_N"/>
    <property type="match status" value="1"/>
</dbReference>
<dbReference type="Proteomes" id="UP000636793">
    <property type="component" value="Unassembled WGS sequence"/>
</dbReference>
<dbReference type="PANTHER" id="PTHR10851">
    <property type="entry name" value="PYRIDOXINE-5-PHOSPHATE OXIDASE"/>
    <property type="match status" value="1"/>
</dbReference>
<dbReference type="Gene3D" id="2.30.110.10">
    <property type="entry name" value="Electron Transport, Fmn-binding Protein, Chain A"/>
    <property type="match status" value="1"/>
</dbReference>
<evidence type="ECO:0000259" key="5">
    <source>
        <dbReference type="Pfam" id="PF01243"/>
    </source>
</evidence>
<feature type="domain" description="Pyridoxamine 5'-phosphate oxidase N-terminal" evidence="5">
    <location>
        <begin position="43"/>
        <end position="155"/>
    </location>
</feature>
<feature type="binding site" evidence="4">
    <location>
        <begin position="63"/>
        <end position="68"/>
    </location>
    <ligand>
        <name>FMN</name>
        <dbReference type="ChEBI" id="CHEBI:58210"/>
    </ligand>
</feature>
<evidence type="ECO:0000313" key="6">
    <source>
        <dbReference type="EMBL" id="GGB15735.1"/>
    </source>
</evidence>
<name>A0A916WNW9_9MICO</name>
<sequence>MVATLRAIPSLTGTAPSIELGRLPADPLELFREWFYTAVGLEVPEPAAMTLSTMDDDGVPDSRTLILKDAGPRGFAFAGTASSRKGRQIAAHPTAALNLWWQPILRAVRIRGEVAPADATECEADLAARSPQARAGIEPGDWRLWWLRPARVEFWQGAVDRQHLRVVYTWEERWSLRISRGETEIRG</sequence>
<feature type="binding site" evidence="4">
    <location>
        <position position="85"/>
    </location>
    <ligand>
        <name>FMN</name>
        <dbReference type="ChEBI" id="CHEBI:58210"/>
    </ligand>
</feature>
<proteinExistence type="predicted"/>
<dbReference type="InterPro" id="IPR012349">
    <property type="entry name" value="Split_barrel_FMN-bd"/>
</dbReference>
<comment type="caution">
    <text evidence="6">The sequence shown here is derived from an EMBL/GenBank/DDBJ whole genome shotgun (WGS) entry which is preliminary data.</text>
</comment>
<evidence type="ECO:0000256" key="2">
    <source>
        <dbReference type="ARBA" id="ARBA00022643"/>
    </source>
</evidence>
<feature type="binding site" evidence="4">
    <location>
        <position position="84"/>
    </location>
    <ligand>
        <name>FMN</name>
        <dbReference type="ChEBI" id="CHEBI:58210"/>
    </ligand>
</feature>
<dbReference type="InterPro" id="IPR000659">
    <property type="entry name" value="Pyridox_Oxase"/>
</dbReference>
<dbReference type="PANTHER" id="PTHR10851:SF0">
    <property type="entry name" value="PYRIDOXINE-5'-PHOSPHATE OXIDASE"/>
    <property type="match status" value="1"/>
</dbReference>
<dbReference type="GO" id="GO:0010181">
    <property type="term" value="F:FMN binding"/>
    <property type="evidence" value="ECO:0007669"/>
    <property type="project" value="InterPro"/>
</dbReference>
<dbReference type="GO" id="GO:0004733">
    <property type="term" value="F:pyridoxamine phosphate oxidase activity"/>
    <property type="evidence" value="ECO:0007669"/>
    <property type="project" value="InterPro"/>
</dbReference>
<comment type="cofactor">
    <cofactor evidence="4">
        <name>FMN</name>
        <dbReference type="ChEBI" id="CHEBI:58210"/>
    </cofactor>
    <text evidence="4">Binds 1 FMN per subunit.</text>
</comment>
<evidence type="ECO:0000313" key="7">
    <source>
        <dbReference type="Proteomes" id="UP000636793"/>
    </source>
</evidence>
<dbReference type="SUPFAM" id="SSF50475">
    <property type="entry name" value="FMN-binding split barrel"/>
    <property type="match status" value="1"/>
</dbReference>
<dbReference type="PIRSF" id="PIRSF000190">
    <property type="entry name" value="Pyd_amn-ph_oxd"/>
    <property type="match status" value="1"/>
</dbReference>
<dbReference type="EMBL" id="BMHI01000001">
    <property type="protein sequence ID" value="GGB15735.1"/>
    <property type="molecule type" value="Genomic_DNA"/>
</dbReference>
<keyword evidence="1" id="KW-0285">Flavoprotein</keyword>
<dbReference type="GO" id="GO:0008615">
    <property type="term" value="P:pyridoxine biosynthetic process"/>
    <property type="evidence" value="ECO:0007669"/>
    <property type="project" value="InterPro"/>
</dbReference>
<evidence type="ECO:0000256" key="4">
    <source>
        <dbReference type="PIRSR" id="PIRSR000190-2"/>
    </source>
</evidence>
<keyword evidence="2 4" id="KW-0288">FMN</keyword>
<keyword evidence="3" id="KW-0560">Oxidoreductase</keyword>
<dbReference type="AlphaFoldDB" id="A0A916WNW9"/>
<keyword evidence="7" id="KW-1185">Reference proteome</keyword>
<reference evidence="6" key="2">
    <citation type="submission" date="2020-09" db="EMBL/GenBank/DDBJ databases">
        <authorList>
            <person name="Sun Q."/>
            <person name="Zhou Y."/>
        </authorList>
    </citation>
    <scope>NUCLEOTIDE SEQUENCE</scope>
    <source>
        <strain evidence="6">CGMCC 1.15085</strain>
    </source>
</reference>
<reference evidence="6" key="1">
    <citation type="journal article" date="2014" name="Int. J. Syst. Evol. Microbiol.">
        <title>Complete genome sequence of Corynebacterium casei LMG S-19264T (=DSM 44701T), isolated from a smear-ripened cheese.</title>
        <authorList>
            <consortium name="US DOE Joint Genome Institute (JGI-PGF)"/>
            <person name="Walter F."/>
            <person name="Albersmeier A."/>
            <person name="Kalinowski J."/>
            <person name="Ruckert C."/>
        </authorList>
    </citation>
    <scope>NUCLEOTIDE SEQUENCE</scope>
    <source>
        <strain evidence="6">CGMCC 1.15085</strain>
    </source>
</reference>
<evidence type="ECO:0000256" key="3">
    <source>
        <dbReference type="ARBA" id="ARBA00023002"/>
    </source>
</evidence>
<protein>
    <submittedName>
        <fullName evidence="6">Oxidase</fullName>
    </submittedName>
</protein>
<organism evidence="6 7">
    <name type="scientific">Flexivirga endophytica</name>
    <dbReference type="NCBI Taxonomy" id="1849103"/>
    <lineage>
        <taxon>Bacteria</taxon>
        <taxon>Bacillati</taxon>
        <taxon>Actinomycetota</taxon>
        <taxon>Actinomycetes</taxon>
        <taxon>Micrococcales</taxon>
        <taxon>Dermacoccaceae</taxon>
        <taxon>Flexivirga</taxon>
    </lineage>
</organism>
<accession>A0A916WNW9</accession>
<dbReference type="InterPro" id="IPR011576">
    <property type="entry name" value="Pyridox_Oxase_N"/>
</dbReference>
<evidence type="ECO:0000256" key="1">
    <source>
        <dbReference type="ARBA" id="ARBA00022630"/>
    </source>
</evidence>